<proteinExistence type="predicted"/>
<accession>A0A1V9QU34</accession>
<dbReference type="EMBL" id="VSUB01000001">
    <property type="protein sequence ID" value="MYY64063.1"/>
    <property type="molecule type" value="Genomic_DNA"/>
</dbReference>
<dbReference type="RefSeq" id="WP_081530498.1">
    <property type="nucleotide sequence ID" value="NZ_CP102519.1"/>
</dbReference>
<feature type="transmembrane region" description="Helical" evidence="1">
    <location>
        <begin position="6"/>
        <end position="28"/>
    </location>
</feature>
<organism evidence="3 4">
    <name type="scientific">Ligilactobacillus salivarius</name>
    <dbReference type="NCBI Taxonomy" id="1624"/>
    <lineage>
        <taxon>Bacteria</taxon>
        <taxon>Bacillati</taxon>
        <taxon>Bacillota</taxon>
        <taxon>Bacilli</taxon>
        <taxon>Lactobacillales</taxon>
        <taxon>Lactobacillaceae</taxon>
        <taxon>Ligilactobacillus</taxon>
    </lineage>
</organism>
<protein>
    <submittedName>
        <fullName evidence="3">Uncharacterized protein</fullName>
    </submittedName>
</protein>
<comment type="caution">
    <text evidence="3">The sequence shown here is derived from an EMBL/GenBank/DDBJ whole genome shotgun (WGS) entry which is preliminary data.</text>
</comment>
<evidence type="ECO:0000313" key="4">
    <source>
        <dbReference type="Proteomes" id="UP000192638"/>
    </source>
</evidence>
<evidence type="ECO:0000313" key="2">
    <source>
        <dbReference type="EMBL" id="MYY64063.1"/>
    </source>
</evidence>
<gene>
    <name evidence="3" type="ORF">B6U60_04300</name>
    <name evidence="2" type="ORF">FYL25_01185</name>
</gene>
<evidence type="ECO:0000313" key="5">
    <source>
        <dbReference type="Proteomes" id="UP000471678"/>
    </source>
</evidence>
<dbReference type="Proteomes" id="UP000471678">
    <property type="component" value="Unassembled WGS sequence"/>
</dbReference>
<feature type="transmembrane region" description="Helical" evidence="1">
    <location>
        <begin position="40"/>
        <end position="59"/>
    </location>
</feature>
<reference evidence="3 4" key="1">
    <citation type="submission" date="2017-03" db="EMBL/GenBank/DDBJ databases">
        <title>Phylogenomics and comparative genomics of Lactobacillus salivarius, a mammalian gut commensal.</title>
        <authorList>
            <person name="Harris H.M."/>
        </authorList>
    </citation>
    <scope>NUCLEOTIDE SEQUENCE [LARGE SCALE GENOMIC DNA]</scope>
    <source>
        <strain evidence="3 4">LMG 14477</strain>
    </source>
</reference>
<dbReference type="EMBL" id="NBEB01000041">
    <property type="protein sequence ID" value="OQQ84382.1"/>
    <property type="molecule type" value="Genomic_DNA"/>
</dbReference>
<evidence type="ECO:0000313" key="3">
    <source>
        <dbReference type="EMBL" id="OQQ84382.1"/>
    </source>
</evidence>
<evidence type="ECO:0000256" key="1">
    <source>
        <dbReference type="SAM" id="Phobius"/>
    </source>
</evidence>
<dbReference type="AlphaFoldDB" id="A0A1V9QU34"/>
<dbReference type="Proteomes" id="UP000192638">
    <property type="component" value="Unassembled WGS sequence"/>
</dbReference>
<reference evidence="2 5" key="2">
    <citation type="journal article" date="2020" name="Food Funct.">
        <title>Screening of Lactobacillus salivarius strains from the feces of Chinese populations and the evaluation of their effects against intestinal inflammation in mice.</title>
        <authorList>
            <person name="Zhai Q."/>
            <person name="Shen X."/>
            <person name="Cen S."/>
            <person name="Zhang C."/>
            <person name="Tian F."/>
            <person name="Zhao J."/>
            <person name="Zhang H."/>
            <person name="Xue Y."/>
            <person name="Chen W."/>
        </authorList>
    </citation>
    <scope>NUCLEOTIDE SEQUENCE [LARGE SCALE GENOMIC DNA]</scope>
    <source>
        <strain evidence="2 5">FYNDL5_1.scaf</strain>
    </source>
</reference>
<name>A0A1V9QU34_9LACO</name>
<keyword evidence="1" id="KW-0812">Transmembrane</keyword>
<sequence length="60" mass="6724">MVLNGYIARGIMTICLIYITLSYTFVMFNDKDNYENSKDIIGVIGVIVVSVAFLLLFLGK</sequence>
<keyword evidence="1" id="KW-0472">Membrane</keyword>
<keyword evidence="1" id="KW-1133">Transmembrane helix</keyword>